<accession>A0A1M5VS72</accession>
<evidence type="ECO:0000256" key="1">
    <source>
        <dbReference type="SAM" id="MobiDB-lite"/>
    </source>
</evidence>
<feature type="transmembrane region" description="Helical" evidence="2">
    <location>
        <begin position="45"/>
        <end position="70"/>
    </location>
</feature>
<evidence type="ECO:0000313" key="4">
    <source>
        <dbReference type="Proteomes" id="UP000184221"/>
    </source>
</evidence>
<keyword evidence="2" id="KW-0812">Transmembrane</keyword>
<keyword evidence="4" id="KW-1185">Reference proteome</keyword>
<keyword evidence="2" id="KW-1133">Transmembrane helix</keyword>
<keyword evidence="2" id="KW-0472">Membrane</keyword>
<sequence>MNADFERRIARLQAKAEAEIPQPVAASRRQSDMPRESSEAPKRNLLKAVALGAFLIILIPTLAILGTIFFSENGDTLLQIIAHLAS</sequence>
<dbReference type="EMBL" id="FQXC01000004">
    <property type="protein sequence ID" value="SHH78121.1"/>
    <property type="molecule type" value="Genomic_DNA"/>
</dbReference>
<evidence type="ECO:0000313" key="3">
    <source>
        <dbReference type="EMBL" id="SHH78121.1"/>
    </source>
</evidence>
<organism evidence="3 4">
    <name type="scientific">Marivita hallyeonensis</name>
    <dbReference type="NCBI Taxonomy" id="996342"/>
    <lineage>
        <taxon>Bacteria</taxon>
        <taxon>Pseudomonadati</taxon>
        <taxon>Pseudomonadota</taxon>
        <taxon>Alphaproteobacteria</taxon>
        <taxon>Rhodobacterales</taxon>
        <taxon>Roseobacteraceae</taxon>
        <taxon>Marivita</taxon>
    </lineage>
</organism>
<feature type="region of interest" description="Disordered" evidence="1">
    <location>
        <begin position="19"/>
        <end position="41"/>
    </location>
</feature>
<protein>
    <submittedName>
        <fullName evidence="3">Uncharacterized protein</fullName>
    </submittedName>
</protein>
<dbReference type="Proteomes" id="UP000184221">
    <property type="component" value="Unassembled WGS sequence"/>
</dbReference>
<dbReference type="STRING" id="996342.SAMN05443551_3046"/>
<reference evidence="3 4" key="1">
    <citation type="submission" date="2016-11" db="EMBL/GenBank/DDBJ databases">
        <authorList>
            <person name="Jaros S."/>
            <person name="Januszkiewicz K."/>
            <person name="Wedrychowicz H."/>
        </authorList>
    </citation>
    <scope>NUCLEOTIDE SEQUENCE [LARGE SCALE GENOMIC DNA]</scope>
    <source>
        <strain evidence="3 4">DSM 29431</strain>
    </source>
</reference>
<feature type="compositionally biased region" description="Basic and acidic residues" evidence="1">
    <location>
        <begin position="29"/>
        <end position="41"/>
    </location>
</feature>
<evidence type="ECO:0000256" key="2">
    <source>
        <dbReference type="SAM" id="Phobius"/>
    </source>
</evidence>
<proteinExistence type="predicted"/>
<name>A0A1M5VS72_9RHOB</name>
<dbReference type="RefSeq" id="WP_072778789.1">
    <property type="nucleotide sequence ID" value="NZ_FQXC01000004.1"/>
</dbReference>
<dbReference type="AlphaFoldDB" id="A0A1M5VS72"/>
<gene>
    <name evidence="3" type="ORF">SAMN05443551_3046</name>
</gene>